<dbReference type="InterPro" id="IPR012910">
    <property type="entry name" value="Plug_dom"/>
</dbReference>
<evidence type="ECO:0000256" key="4">
    <source>
        <dbReference type="ARBA" id="ARBA00023237"/>
    </source>
</evidence>
<evidence type="ECO:0000256" key="2">
    <source>
        <dbReference type="ARBA" id="ARBA00009810"/>
    </source>
</evidence>
<dbReference type="NCBIfam" id="TIGR01782">
    <property type="entry name" value="TonB-Xanth-Caul"/>
    <property type="match status" value="1"/>
</dbReference>
<dbReference type="SUPFAM" id="SSF56935">
    <property type="entry name" value="Porins"/>
    <property type="match status" value="1"/>
</dbReference>
<dbReference type="Proteomes" id="UP000297258">
    <property type="component" value="Unassembled WGS sequence"/>
</dbReference>
<dbReference type="Gene3D" id="2.40.170.20">
    <property type="entry name" value="TonB-dependent receptor, beta-barrel domain"/>
    <property type="match status" value="1"/>
</dbReference>
<keyword evidence="3 5" id="KW-0472">Membrane</keyword>
<accession>A0A4Y9T767</accession>
<evidence type="ECO:0000256" key="6">
    <source>
        <dbReference type="SAM" id="MobiDB-lite"/>
    </source>
</evidence>
<feature type="domain" description="TonB-dependent receptor plug" evidence="8">
    <location>
        <begin position="101"/>
        <end position="200"/>
    </location>
</feature>
<dbReference type="InterPro" id="IPR036942">
    <property type="entry name" value="Beta-barrel_TonB_sf"/>
</dbReference>
<dbReference type="GO" id="GO:0009279">
    <property type="term" value="C:cell outer membrane"/>
    <property type="evidence" value="ECO:0007669"/>
    <property type="project" value="UniProtKB-SubCell"/>
</dbReference>
<dbReference type="Pfam" id="PF00593">
    <property type="entry name" value="TonB_dep_Rec_b-barrel"/>
    <property type="match status" value="1"/>
</dbReference>
<evidence type="ECO:0000313" key="10">
    <source>
        <dbReference type="Proteomes" id="UP000297258"/>
    </source>
</evidence>
<dbReference type="InterPro" id="IPR037066">
    <property type="entry name" value="Plug_dom_sf"/>
</dbReference>
<name>A0A4Y9T767_9BURK</name>
<gene>
    <name evidence="9" type="ORF">E4O92_05105</name>
</gene>
<reference evidence="9 10" key="1">
    <citation type="submission" date="2019-03" db="EMBL/GenBank/DDBJ databases">
        <title>Draft genome of Massilia hortus sp. nov., a novel bacterial species of the Oxalobacteraceae family.</title>
        <authorList>
            <person name="Peta V."/>
            <person name="Raths R."/>
            <person name="Bucking H."/>
        </authorList>
    </citation>
    <scope>NUCLEOTIDE SEQUENCE [LARGE SCALE GENOMIC DNA]</scope>
    <source>
        <strain evidence="9 10">ONC3</strain>
    </source>
</reference>
<proteinExistence type="inferred from homology"/>
<dbReference type="PANTHER" id="PTHR40980">
    <property type="entry name" value="PLUG DOMAIN-CONTAINING PROTEIN"/>
    <property type="match status" value="1"/>
</dbReference>
<feature type="domain" description="TonB-dependent receptor-like beta-barrel" evidence="7">
    <location>
        <begin position="491"/>
        <end position="986"/>
    </location>
</feature>
<feature type="region of interest" description="Disordered" evidence="6">
    <location>
        <begin position="1"/>
        <end position="21"/>
    </location>
</feature>
<dbReference type="InterPro" id="IPR000531">
    <property type="entry name" value="Beta-barrel_TonB"/>
</dbReference>
<organism evidence="9 10">
    <name type="scientific">Massilia horti</name>
    <dbReference type="NCBI Taxonomy" id="2562153"/>
    <lineage>
        <taxon>Bacteria</taxon>
        <taxon>Pseudomonadati</taxon>
        <taxon>Pseudomonadota</taxon>
        <taxon>Betaproteobacteria</taxon>
        <taxon>Burkholderiales</taxon>
        <taxon>Oxalobacteraceae</taxon>
        <taxon>Telluria group</taxon>
        <taxon>Massilia</taxon>
    </lineage>
</organism>
<dbReference type="EMBL" id="SPUM01000031">
    <property type="protein sequence ID" value="TFW34035.1"/>
    <property type="molecule type" value="Genomic_DNA"/>
</dbReference>
<keyword evidence="10" id="KW-1185">Reference proteome</keyword>
<dbReference type="Gene3D" id="2.170.130.10">
    <property type="entry name" value="TonB-dependent receptor, plug domain"/>
    <property type="match status" value="1"/>
</dbReference>
<evidence type="ECO:0000259" key="7">
    <source>
        <dbReference type="Pfam" id="PF00593"/>
    </source>
</evidence>
<evidence type="ECO:0000256" key="5">
    <source>
        <dbReference type="RuleBase" id="RU003357"/>
    </source>
</evidence>
<comment type="subcellular location">
    <subcellularLocation>
        <location evidence="1 5">Cell outer membrane</location>
    </subcellularLocation>
</comment>
<dbReference type="Pfam" id="PF07715">
    <property type="entry name" value="Plug"/>
    <property type="match status" value="1"/>
</dbReference>
<comment type="caution">
    <text evidence="9">The sequence shown here is derived from an EMBL/GenBank/DDBJ whole genome shotgun (WGS) entry which is preliminary data.</text>
</comment>
<evidence type="ECO:0000256" key="3">
    <source>
        <dbReference type="ARBA" id="ARBA00023136"/>
    </source>
</evidence>
<protein>
    <submittedName>
        <fullName evidence="9">TonB-dependent receptor</fullName>
    </submittedName>
</protein>
<evidence type="ECO:0000259" key="8">
    <source>
        <dbReference type="Pfam" id="PF07715"/>
    </source>
</evidence>
<dbReference type="OrthoDB" id="8728606at2"/>
<dbReference type="PANTHER" id="PTHR40980:SF4">
    <property type="entry name" value="TONB-DEPENDENT RECEPTOR-LIKE BETA-BARREL DOMAIN-CONTAINING PROTEIN"/>
    <property type="match status" value="1"/>
</dbReference>
<evidence type="ECO:0000313" key="9">
    <source>
        <dbReference type="EMBL" id="TFW34035.1"/>
    </source>
</evidence>
<sequence>MPGSRQEAAQRRPTIDGDQMQQFPRRSARHIPLRPLSAAIALAMFGLAGAAQAQSTAAQDAAASGSAPAQADADAPVAVATTPSVIVTGIRQSYADAVNMKRDTLEITDSISSDGLGRFPDLNVGEAIQRIPGVQINREAGNRDATINLRGLPGTFALTTINGMSFAQPVLNGSTPLGAFNSDIFSAVTVIKSPTAAEQPGGLSGNIDLKFQPALSRKDGGAAELGVEYDELGKLTTPNGSISFNKHFSRDLAVFGVYAYKKEKFRRDSTQIQDYDTLTAGNLGLTSAQFDALYPKSTYPTGIQFPGQIRQTVKANEGGTHSASGGIGWRPNRQTQLSLTGYASQRKLDASNQYLQYVDPTGSSKLSNLGQPYFIEETDANGKVQKNAYINSFDYTNASITDSLRSAPLLQKTGGLTARAEWDLEDWTLAADLHGSRAENRQDQLSIDIVQTARTGSATNGTSGSYYSGGSNLADSVLKLVTPNASHINPGPYDQRVGTSVTQARNNNNDRFGVTGTNGRAQTSVTVGQVSAERTFADGFFKSVKMGARAENNEFVSTGTRNTAQGIKFDAITSDLAIANPYVPTFANGYIPGYSPNWIAVDIPAVLKAVTPVTLLPGQTLTPYGLVNNDADPGFSSYNFSVKNKIASAYVAGIFRTSLFGLTVRGNMGGRFEHTDETVESVDTSNQTVKIPGGTKVVTTRTPREFHQSYHNFLPSIVTRVDLNKQLTVRAAAYNTFVRPQPREITPATVVTEPAEGSTTPTYSVLLGSADLKPYTAHSFDLALEWYNRPSGLVALTLFRKNVEGIVGAVRDPNKLCPADANWLGLGNLHIVGNQCYSDIMVNVGTQAAPLMQAAKVNISGVANQQAISVKGVEFNVQQNLDFLPAPFNNLGGAFNYAYTTIDGKNDDGTQATLPGVSKNNYNLIAYYETKKWGVRTVYNYRSDYDLAAGGTFNGAARTVKGRGQLDFSASYSFEGGYKISFNAFNMTNAVREEYENDPMKPRRLDVDGRTFQVKMSKRF</sequence>
<dbReference type="InterPro" id="IPR010104">
    <property type="entry name" value="TonB_rcpt_bac"/>
</dbReference>
<comment type="similarity">
    <text evidence="2 5">Belongs to the TonB-dependent receptor family.</text>
</comment>
<keyword evidence="9" id="KW-0675">Receptor</keyword>
<keyword evidence="4" id="KW-0998">Cell outer membrane</keyword>
<dbReference type="AlphaFoldDB" id="A0A4Y9T767"/>
<evidence type="ECO:0000256" key="1">
    <source>
        <dbReference type="ARBA" id="ARBA00004442"/>
    </source>
</evidence>
<keyword evidence="5" id="KW-0798">TonB box</keyword>